<evidence type="ECO:0000256" key="2">
    <source>
        <dbReference type="SAM" id="SignalP"/>
    </source>
</evidence>
<proteinExistence type="predicted"/>
<comment type="caution">
    <text evidence="3">The sequence shown here is derived from an EMBL/GenBank/DDBJ whole genome shotgun (WGS) entry which is preliminary data.</text>
</comment>
<reference evidence="3" key="1">
    <citation type="submission" date="2021-10" db="EMBL/GenBank/DDBJ databases">
        <title>Tropical sea cucumber genome reveals ecological adaptation and Cuvierian tubules defense mechanism.</title>
        <authorList>
            <person name="Chen T."/>
        </authorList>
    </citation>
    <scope>NUCLEOTIDE SEQUENCE</scope>
    <source>
        <strain evidence="3">Nanhai2018</strain>
        <tissue evidence="3">Muscle</tissue>
    </source>
</reference>
<keyword evidence="3" id="KW-0966">Cell projection</keyword>
<keyword evidence="4" id="KW-1185">Reference proteome</keyword>
<dbReference type="Proteomes" id="UP001152320">
    <property type="component" value="Chromosome 21"/>
</dbReference>
<feature type="compositionally biased region" description="Low complexity" evidence="1">
    <location>
        <begin position="26"/>
        <end position="63"/>
    </location>
</feature>
<protein>
    <submittedName>
        <fullName evidence="3">63 kDa sperm flagellar membrane protein</fullName>
    </submittedName>
</protein>
<dbReference type="EMBL" id="JAIZAY010000021">
    <property type="protein sequence ID" value="KAJ8021563.1"/>
    <property type="molecule type" value="Genomic_DNA"/>
</dbReference>
<name>A0A9Q0YEV2_HOLLE</name>
<organism evidence="3 4">
    <name type="scientific">Holothuria leucospilota</name>
    <name type="common">Black long sea cucumber</name>
    <name type="synonym">Mertensiothuria leucospilota</name>
    <dbReference type="NCBI Taxonomy" id="206669"/>
    <lineage>
        <taxon>Eukaryota</taxon>
        <taxon>Metazoa</taxon>
        <taxon>Echinodermata</taxon>
        <taxon>Eleutherozoa</taxon>
        <taxon>Echinozoa</taxon>
        <taxon>Holothuroidea</taxon>
        <taxon>Aspidochirotacea</taxon>
        <taxon>Aspidochirotida</taxon>
        <taxon>Holothuriidae</taxon>
        <taxon>Holothuria</taxon>
    </lineage>
</organism>
<sequence>MKILWSVLPLLVVLLSTSVAGQNDSTTPITGNTGATTLPEGQTDSATHTSASADATATQSAAEQTDHATATQEITEVPSDSDSDSYSYVATSDLVRCYTCKDVLSNDECNGVDLGENGTLQVCSEDIPNCKVELKMNPAGTGWTFRKGCVDYNECYDNMYDSLLAEENAHCLGEIWSGRNDSLPLLGSTWCYFCCADTNKDKCNYDNYISSITFPEKNEWDPRMQWDFTIVEEDGDAAEHLKPMFLLTLAIFTVTSLVL</sequence>
<evidence type="ECO:0000313" key="3">
    <source>
        <dbReference type="EMBL" id="KAJ8021563.1"/>
    </source>
</evidence>
<gene>
    <name evidence="3" type="ORF">HOLleu_38808</name>
</gene>
<feature type="chain" id="PRO_5040370293" evidence="2">
    <location>
        <begin position="21"/>
        <end position="259"/>
    </location>
</feature>
<evidence type="ECO:0000256" key="1">
    <source>
        <dbReference type="SAM" id="MobiDB-lite"/>
    </source>
</evidence>
<keyword evidence="3" id="KW-0969">Cilium</keyword>
<dbReference type="AlphaFoldDB" id="A0A9Q0YEV2"/>
<feature type="signal peptide" evidence="2">
    <location>
        <begin position="1"/>
        <end position="20"/>
    </location>
</feature>
<evidence type="ECO:0000313" key="4">
    <source>
        <dbReference type="Proteomes" id="UP001152320"/>
    </source>
</evidence>
<keyword evidence="2" id="KW-0732">Signal</keyword>
<keyword evidence="3" id="KW-0282">Flagellum</keyword>
<accession>A0A9Q0YEV2</accession>
<feature type="region of interest" description="Disordered" evidence="1">
    <location>
        <begin position="22"/>
        <end position="85"/>
    </location>
</feature>
<dbReference type="OrthoDB" id="10056815at2759"/>